<name>A0A061D1Y2_BABBI</name>
<sequence length="252" mass="27999">MTSIRYCLRLGAPSLVCLYVVVFNGLVWGAPPTDDSESTIAPMGEKIAGYATNAICRNNLEAMLLLYVDAEEISSSLYALSLTIGESNDSPEVKASQQKECDEYRENLKTLIPTLREYVNLRDLFNNYLAIMDEFHAGDLTYERMTELSEAVLNLEQEFEGKEELAENMIGSKFVEYVSGNIRQVEEFLAEHRAPESLESNKPAEPSLRAKTPSPSATSQKVPTNERKSAGDMIKTIIAIKTMTILSLIAVL</sequence>
<proteinExistence type="predicted"/>
<evidence type="ECO:0000313" key="3">
    <source>
        <dbReference type="Proteomes" id="UP000033188"/>
    </source>
</evidence>
<feature type="region of interest" description="Disordered" evidence="1">
    <location>
        <begin position="193"/>
        <end position="228"/>
    </location>
</feature>
<protein>
    <submittedName>
        <fullName evidence="2">Uncharacterized protein</fullName>
    </submittedName>
</protein>
<dbReference type="EMBL" id="LK391707">
    <property type="protein sequence ID" value="CDR94132.1"/>
    <property type="molecule type" value="Genomic_DNA"/>
</dbReference>
<keyword evidence="3" id="KW-1185">Reference proteome</keyword>
<dbReference type="OrthoDB" id="10463305at2759"/>
<dbReference type="RefSeq" id="XP_012766318.1">
    <property type="nucleotide sequence ID" value="XM_012910864.1"/>
</dbReference>
<dbReference type="AlphaFoldDB" id="A0A061D1Y2"/>
<dbReference type="VEuPathDB" id="PiroplasmaDB:BBBOND_0104410"/>
<gene>
    <name evidence="2" type="ORF">BBBOND_0104410</name>
</gene>
<evidence type="ECO:0000256" key="1">
    <source>
        <dbReference type="SAM" id="MobiDB-lite"/>
    </source>
</evidence>
<feature type="compositionally biased region" description="Polar residues" evidence="1">
    <location>
        <begin position="213"/>
        <end position="223"/>
    </location>
</feature>
<accession>A0A061D1Y2</accession>
<dbReference type="GeneID" id="24562673"/>
<dbReference type="Proteomes" id="UP000033188">
    <property type="component" value="Chromosome 1"/>
</dbReference>
<organism evidence="2 3">
    <name type="scientific">Babesia bigemina</name>
    <dbReference type="NCBI Taxonomy" id="5866"/>
    <lineage>
        <taxon>Eukaryota</taxon>
        <taxon>Sar</taxon>
        <taxon>Alveolata</taxon>
        <taxon>Apicomplexa</taxon>
        <taxon>Aconoidasida</taxon>
        <taxon>Piroplasmida</taxon>
        <taxon>Babesiidae</taxon>
        <taxon>Babesia</taxon>
    </lineage>
</organism>
<dbReference type="KEGG" id="bbig:BBBOND_0104410"/>
<reference evidence="3" key="1">
    <citation type="journal article" date="2014" name="Nucleic Acids Res.">
        <title>The evolutionary dynamics of variant antigen genes in Babesia reveal a history of genomic innovation underlying host-parasite interaction.</title>
        <authorList>
            <person name="Jackson A.P."/>
            <person name="Otto T.D."/>
            <person name="Darby A."/>
            <person name="Ramaprasad A."/>
            <person name="Xia D."/>
            <person name="Echaide I.E."/>
            <person name="Farber M."/>
            <person name="Gahlot S."/>
            <person name="Gamble J."/>
            <person name="Gupta D."/>
            <person name="Gupta Y."/>
            <person name="Jackson L."/>
            <person name="Malandrin L."/>
            <person name="Malas T.B."/>
            <person name="Moussa E."/>
            <person name="Nair M."/>
            <person name="Reid A.J."/>
            <person name="Sanders M."/>
            <person name="Sharma J."/>
            <person name="Tracey A."/>
            <person name="Quail M.A."/>
            <person name="Weir W."/>
            <person name="Wastling J.M."/>
            <person name="Hall N."/>
            <person name="Willadsen P."/>
            <person name="Lingelbach K."/>
            <person name="Shiels B."/>
            <person name="Tait A."/>
            <person name="Berriman M."/>
            <person name="Allred D.R."/>
            <person name="Pain A."/>
        </authorList>
    </citation>
    <scope>NUCLEOTIDE SEQUENCE [LARGE SCALE GENOMIC DNA]</scope>
    <source>
        <strain evidence="3">Bond</strain>
    </source>
</reference>
<evidence type="ECO:0000313" key="2">
    <source>
        <dbReference type="EMBL" id="CDR94132.1"/>
    </source>
</evidence>